<sequence>MVYCHRCGIGVAEALYCVECQSLQPTTSAPSTDVAIPPATSNSLVYDSNFSAQLNNVLGAGASNGASSMHIEFNPNKGLVMDTVYSPDREQCQCCKDWFPNEAGYNRHRKGYPFWCSEHGQCFTSSAIHYHGMEFEHDRCFVQTCPSKYRHETGWTRGQINEHVKKAHTYSGRAVK</sequence>
<gene>
    <name evidence="1" type="ORF">NA56DRAFT_646650</name>
</gene>
<evidence type="ECO:0000313" key="1">
    <source>
        <dbReference type="EMBL" id="PMD20109.1"/>
    </source>
</evidence>
<dbReference type="EMBL" id="KZ613486">
    <property type="protein sequence ID" value="PMD20109.1"/>
    <property type="molecule type" value="Genomic_DNA"/>
</dbReference>
<keyword evidence="2" id="KW-1185">Reference proteome</keyword>
<name>A0A2J6Q1F8_9HELO</name>
<proteinExistence type="predicted"/>
<reference evidence="1 2" key="1">
    <citation type="submission" date="2016-05" db="EMBL/GenBank/DDBJ databases">
        <title>A degradative enzymes factory behind the ericoid mycorrhizal symbiosis.</title>
        <authorList>
            <consortium name="DOE Joint Genome Institute"/>
            <person name="Martino E."/>
            <person name="Morin E."/>
            <person name="Grelet G."/>
            <person name="Kuo A."/>
            <person name="Kohler A."/>
            <person name="Daghino S."/>
            <person name="Barry K."/>
            <person name="Choi C."/>
            <person name="Cichocki N."/>
            <person name="Clum A."/>
            <person name="Copeland A."/>
            <person name="Hainaut M."/>
            <person name="Haridas S."/>
            <person name="Labutti K."/>
            <person name="Lindquist E."/>
            <person name="Lipzen A."/>
            <person name="Khouja H.-R."/>
            <person name="Murat C."/>
            <person name="Ohm R."/>
            <person name="Olson A."/>
            <person name="Spatafora J."/>
            <person name="Veneault-Fourrey C."/>
            <person name="Henrissat B."/>
            <person name="Grigoriev I."/>
            <person name="Martin F."/>
            <person name="Perotto S."/>
        </authorList>
    </citation>
    <scope>NUCLEOTIDE SEQUENCE [LARGE SCALE GENOMIC DNA]</scope>
    <source>
        <strain evidence="1 2">UAMH 7357</strain>
    </source>
</reference>
<organism evidence="1 2">
    <name type="scientific">Hyaloscypha hepaticicola</name>
    <dbReference type="NCBI Taxonomy" id="2082293"/>
    <lineage>
        <taxon>Eukaryota</taxon>
        <taxon>Fungi</taxon>
        <taxon>Dikarya</taxon>
        <taxon>Ascomycota</taxon>
        <taxon>Pezizomycotina</taxon>
        <taxon>Leotiomycetes</taxon>
        <taxon>Helotiales</taxon>
        <taxon>Hyaloscyphaceae</taxon>
        <taxon>Hyaloscypha</taxon>
    </lineage>
</organism>
<dbReference type="Proteomes" id="UP000235672">
    <property type="component" value="Unassembled WGS sequence"/>
</dbReference>
<dbReference type="AlphaFoldDB" id="A0A2J6Q1F8"/>
<protein>
    <submittedName>
        <fullName evidence="1">Uncharacterized protein</fullName>
    </submittedName>
</protein>
<evidence type="ECO:0000313" key="2">
    <source>
        <dbReference type="Proteomes" id="UP000235672"/>
    </source>
</evidence>
<accession>A0A2J6Q1F8</accession>